<name>A0A9P1M4B9_9DINO</name>
<organism evidence="2">
    <name type="scientific">Cladocopium goreaui</name>
    <dbReference type="NCBI Taxonomy" id="2562237"/>
    <lineage>
        <taxon>Eukaryota</taxon>
        <taxon>Sar</taxon>
        <taxon>Alveolata</taxon>
        <taxon>Dinophyceae</taxon>
        <taxon>Suessiales</taxon>
        <taxon>Symbiodiniaceae</taxon>
        <taxon>Cladocopium</taxon>
    </lineage>
</organism>
<dbReference type="EMBL" id="CAMXCT010006820">
    <property type="protein sequence ID" value="CAI4020571.1"/>
    <property type="molecule type" value="Genomic_DNA"/>
</dbReference>
<comment type="caution">
    <text evidence="2">The sequence shown here is derived from an EMBL/GenBank/DDBJ whole genome shotgun (WGS) entry which is preliminary data.</text>
</comment>
<protein>
    <submittedName>
        <fullName evidence="2">Uncharacterized protein</fullName>
    </submittedName>
</protein>
<dbReference type="EMBL" id="CAMXCT030006820">
    <property type="protein sequence ID" value="CAL4807883.1"/>
    <property type="molecule type" value="Genomic_DNA"/>
</dbReference>
<dbReference type="Proteomes" id="UP001152797">
    <property type="component" value="Unassembled WGS sequence"/>
</dbReference>
<evidence type="ECO:0000313" key="4">
    <source>
        <dbReference type="Proteomes" id="UP001152797"/>
    </source>
</evidence>
<evidence type="ECO:0000256" key="1">
    <source>
        <dbReference type="SAM" id="MobiDB-lite"/>
    </source>
</evidence>
<gene>
    <name evidence="2" type="ORF">C1SCF055_LOCUS44979</name>
</gene>
<reference evidence="3 4" key="2">
    <citation type="submission" date="2024-05" db="EMBL/GenBank/DDBJ databases">
        <authorList>
            <person name="Chen Y."/>
            <person name="Shah S."/>
            <person name="Dougan E. K."/>
            <person name="Thang M."/>
            <person name="Chan C."/>
        </authorList>
    </citation>
    <scope>NUCLEOTIDE SEQUENCE [LARGE SCALE GENOMIC DNA]</scope>
</reference>
<dbReference type="AlphaFoldDB" id="A0A9P1M4B9"/>
<evidence type="ECO:0000313" key="2">
    <source>
        <dbReference type="EMBL" id="CAI4020571.1"/>
    </source>
</evidence>
<sequence>MKFKVEIARATWREQDYWSHGLEVVRNAVLFLLHVCDRRFYDLAVHMHFVLTYMRYHDTDSDLGAEKADEEMEVPALKMAHRTAYFEAQPLSRRFALLDLTSQQLRCHLQDVFGAIAEVHHVFLPAARALQSMEFERQFKELAVCLGDVLESSHAVFLSYSSSAAFGGISMNAGSSSDCVLELPPDVVSSDASESREASVELPDPIGAQFACCKNKCVDRFNAAQTAAEQRLKKDLEPLNMEGKNAIWFHQLLNMNKAQPEGQRRKLFWWQGKAICQQAFSRVTQCSEKKIRYYLKCIAEGEVLPPKDGRKVPCKRSEPKREDVESFFCFLYEHLAEPLAISRQDLDEDPAEANACGDIGDSIVDLPDWLSNDDDMLNRLPYMFSGDGSKPQIQKRWLPTMTSAQLHDLYKDIHADHETLASWTTFQRVWVRFQSVMGVRPVTLHSRCDDCARYSRYRKLQSNPSDLAAVNHAYNNHIRAVFRDRSIIQGMETMAENTNRLEDVELPHLMVTIDAMDKSKWLVPRSLDSSKRLAALWRPALHVVGVLIAGVLEYFAIVEPDVKADSDLQQTLLARALDLAEDELRKRGKGMPWKVIFHSDNTSKEGRNSQLDQRFSVIGSLLARVQCLQTPEEYVSHLQEHYRSARGVPVLIEQVGDSYLWRNFFAPLDRHFAGVTGTRSTADAAHVFRVVRRDMVRLCAPEATFLEDDGLESDPVLLAKRWICSKGLSQPPTVLLQGAFPLDFRNLLPLRAPRTALTQESLKQFRKTAHELLASPWLLESAAAYILAWLQRNENAEPSGQLPDISFLVQGRDFLPAAVCAGATWKDFAPEGAIPVQPMPKQKKNTKNQARAKEQIPQCSHVSRRAQAVKNLQAVPQEDADDPGQVEMPEARMKRPAAASKGRPMKRPAAKHETR</sequence>
<reference evidence="2" key="1">
    <citation type="submission" date="2022-10" db="EMBL/GenBank/DDBJ databases">
        <authorList>
            <person name="Chen Y."/>
            <person name="Dougan E. K."/>
            <person name="Chan C."/>
            <person name="Rhodes N."/>
            <person name="Thang M."/>
        </authorList>
    </citation>
    <scope>NUCLEOTIDE SEQUENCE</scope>
</reference>
<evidence type="ECO:0000313" key="3">
    <source>
        <dbReference type="EMBL" id="CAL4807883.1"/>
    </source>
</evidence>
<accession>A0A9P1M4B9</accession>
<dbReference type="OrthoDB" id="431342at2759"/>
<dbReference type="EMBL" id="CAMXCT020006820">
    <property type="protein sequence ID" value="CAL1173946.1"/>
    <property type="molecule type" value="Genomic_DNA"/>
</dbReference>
<feature type="region of interest" description="Disordered" evidence="1">
    <location>
        <begin position="832"/>
        <end position="915"/>
    </location>
</feature>
<keyword evidence="4" id="KW-1185">Reference proteome</keyword>
<proteinExistence type="predicted"/>